<dbReference type="eggNOG" id="COG3829">
    <property type="taxonomic scope" value="Bacteria"/>
</dbReference>
<dbReference type="Gene3D" id="3.30.565.10">
    <property type="entry name" value="Histidine kinase-like ATPase, C-terminal domain"/>
    <property type="match status" value="1"/>
</dbReference>
<dbReference type="InterPro" id="IPR013655">
    <property type="entry name" value="PAS_fold_3"/>
</dbReference>
<dbReference type="SUPFAM" id="SSF55874">
    <property type="entry name" value="ATPase domain of HSP90 chaperone/DNA topoisomerase II/histidine kinase"/>
    <property type="match status" value="1"/>
</dbReference>
<proteinExistence type="predicted"/>
<dbReference type="AlphaFoldDB" id="K2HFQ0"/>
<dbReference type="InterPro" id="IPR003594">
    <property type="entry name" value="HATPase_dom"/>
</dbReference>
<dbReference type="SMART" id="SM00086">
    <property type="entry name" value="PAC"/>
    <property type="match status" value="1"/>
</dbReference>
<dbReference type="Proteomes" id="UP000006765">
    <property type="component" value="Unassembled WGS sequence"/>
</dbReference>
<name>K2HFQ0_9RHOB</name>
<sequence length="505" mass="55945">MDPLDFTGRTRVRNPGDTMAEGDDRIEDVMKDTKNGLPQIQRQFFESSPFGKMAVTSDLRIIDANHNYCQMVQRSREELIGRKLFTVFPGAPGGADEETGARIRASIAKVFETGIPDELPVQKYEITDPDGTFRERYWSVTHAPIFADPDRRDELIGVYQLANEVTAAELVRRRTDAQVRAADSIHASQFDYDPVTDDFRRSPRVDAMFGYAPGEAGPKAEALFARMDPNDLPTIRATIDRALAEGPGSLARFDYRILLPDGQTRWATARGEIVRDPSSQSLHLVGVILDITDLKQREEDLRAAVEQRDLLIAEVNHRVKNSLQLVTSILMLESRAATDPATRSVLMSATGRIQAIATIHATLYQDNDVSAVQLDTYLARFCQHLERSVASSERRIAVHLRAEPIRLATDRAITLSLLVNELVTNAFKHAFHGRDQGAVHVTLSKTGQDVVLEVRDDGNGPAEDPKDGEGGLGTRLISGGVAQLGGRLEQTRSPDGWTTRIHFDA</sequence>
<dbReference type="CDD" id="cd00130">
    <property type="entry name" value="PAS"/>
    <property type="match status" value="2"/>
</dbReference>
<evidence type="ECO:0000313" key="13">
    <source>
        <dbReference type="EMBL" id="EKE45322.1"/>
    </source>
</evidence>
<evidence type="ECO:0000259" key="11">
    <source>
        <dbReference type="PROSITE" id="PS50112"/>
    </source>
</evidence>
<feature type="domain" description="PAC" evidence="12">
    <location>
        <begin position="251"/>
        <end position="303"/>
    </location>
</feature>
<evidence type="ECO:0000259" key="10">
    <source>
        <dbReference type="PROSITE" id="PS50109"/>
    </source>
</evidence>
<dbReference type="STRING" id="1231392.OCGS_0412"/>
<dbReference type="PANTHER" id="PTHR41523">
    <property type="entry name" value="TWO-COMPONENT SYSTEM SENSOR PROTEIN"/>
    <property type="match status" value="1"/>
</dbReference>
<dbReference type="Pfam" id="PF08448">
    <property type="entry name" value="PAS_4"/>
    <property type="match status" value="1"/>
</dbReference>
<dbReference type="EC" id="2.7.13.3" evidence="2"/>
<evidence type="ECO:0000313" key="14">
    <source>
        <dbReference type="Proteomes" id="UP000006765"/>
    </source>
</evidence>
<keyword evidence="4" id="KW-0808">Transferase</keyword>
<dbReference type="PANTHER" id="PTHR41523:SF8">
    <property type="entry name" value="ETHYLENE RESPONSE SENSOR PROTEIN"/>
    <property type="match status" value="1"/>
</dbReference>
<dbReference type="SMART" id="SM00091">
    <property type="entry name" value="PAS"/>
    <property type="match status" value="2"/>
</dbReference>
<evidence type="ECO:0000256" key="9">
    <source>
        <dbReference type="SAM" id="MobiDB-lite"/>
    </source>
</evidence>
<keyword evidence="5" id="KW-0547">Nucleotide-binding</keyword>
<dbReference type="InterPro" id="IPR005467">
    <property type="entry name" value="His_kinase_dom"/>
</dbReference>
<evidence type="ECO:0000256" key="3">
    <source>
        <dbReference type="ARBA" id="ARBA00022553"/>
    </source>
</evidence>
<dbReference type="InterPro" id="IPR001610">
    <property type="entry name" value="PAC"/>
</dbReference>
<feature type="domain" description="PAS" evidence="11">
    <location>
        <begin position="202"/>
        <end position="246"/>
    </location>
</feature>
<organism evidence="13 14">
    <name type="scientific">Oceaniovalibus guishaninsula JLT2003</name>
    <dbReference type="NCBI Taxonomy" id="1231392"/>
    <lineage>
        <taxon>Bacteria</taxon>
        <taxon>Pseudomonadati</taxon>
        <taxon>Pseudomonadota</taxon>
        <taxon>Alphaproteobacteria</taxon>
        <taxon>Rhodobacterales</taxon>
        <taxon>Roseobacteraceae</taxon>
        <taxon>Oceaniovalibus</taxon>
    </lineage>
</organism>
<keyword evidence="8" id="KW-0843">Virulence</keyword>
<dbReference type="InterPro" id="IPR000014">
    <property type="entry name" value="PAS"/>
</dbReference>
<dbReference type="PATRIC" id="fig|1231392.3.peg.414"/>
<dbReference type="Pfam" id="PF08447">
    <property type="entry name" value="PAS_3"/>
    <property type="match status" value="1"/>
</dbReference>
<dbReference type="InterPro" id="IPR013656">
    <property type="entry name" value="PAS_4"/>
</dbReference>
<dbReference type="Gene3D" id="3.30.450.20">
    <property type="entry name" value="PAS domain"/>
    <property type="match status" value="2"/>
</dbReference>
<evidence type="ECO:0000256" key="4">
    <source>
        <dbReference type="ARBA" id="ARBA00022679"/>
    </source>
</evidence>
<dbReference type="InterPro" id="IPR000700">
    <property type="entry name" value="PAS-assoc_C"/>
</dbReference>
<dbReference type="EMBL" id="AMGO01000007">
    <property type="protein sequence ID" value="EKE45322.1"/>
    <property type="molecule type" value="Genomic_DNA"/>
</dbReference>
<keyword evidence="3" id="KW-0597">Phosphoprotein</keyword>
<keyword evidence="14" id="KW-1185">Reference proteome</keyword>
<accession>K2HFQ0</accession>
<feature type="region of interest" description="Disordered" evidence="9">
    <location>
        <begin position="1"/>
        <end position="20"/>
    </location>
</feature>
<evidence type="ECO:0000256" key="5">
    <source>
        <dbReference type="ARBA" id="ARBA00022741"/>
    </source>
</evidence>
<comment type="catalytic activity">
    <reaction evidence="1">
        <text>ATP + protein L-histidine = ADP + protein N-phospho-L-histidine.</text>
        <dbReference type="EC" id="2.7.13.3"/>
    </reaction>
</comment>
<comment type="caution">
    <text evidence="13">The sequence shown here is derived from an EMBL/GenBank/DDBJ whole genome shotgun (WGS) entry which is preliminary data.</text>
</comment>
<evidence type="ECO:0000256" key="1">
    <source>
        <dbReference type="ARBA" id="ARBA00000085"/>
    </source>
</evidence>
<dbReference type="GO" id="GO:0004673">
    <property type="term" value="F:protein histidine kinase activity"/>
    <property type="evidence" value="ECO:0007669"/>
    <property type="project" value="UniProtKB-EC"/>
</dbReference>
<feature type="domain" description="Histidine kinase" evidence="10">
    <location>
        <begin position="314"/>
        <end position="505"/>
    </location>
</feature>
<dbReference type="PROSITE" id="PS50109">
    <property type="entry name" value="HIS_KIN"/>
    <property type="match status" value="1"/>
</dbReference>
<dbReference type="Gene3D" id="2.10.70.100">
    <property type="match status" value="1"/>
</dbReference>
<evidence type="ECO:0000256" key="7">
    <source>
        <dbReference type="ARBA" id="ARBA00022840"/>
    </source>
</evidence>
<dbReference type="GO" id="GO:0005524">
    <property type="term" value="F:ATP binding"/>
    <property type="evidence" value="ECO:0007669"/>
    <property type="project" value="UniProtKB-KW"/>
</dbReference>
<keyword evidence="7" id="KW-0067">ATP-binding</keyword>
<gene>
    <name evidence="13" type="ORF">OCGS_0412</name>
</gene>
<dbReference type="PROSITE" id="PS50112">
    <property type="entry name" value="PAS"/>
    <property type="match status" value="1"/>
</dbReference>
<reference evidence="13 14" key="1">
    <citation type="journal article" date="2012" name="J. Bacteriol.">
        <title>Draft Genome Sequence of Oceaniovalibus guishaninsula JLT2003T.</title>
        <authorList>
            <person name="Tang K."/>
            <person name="Liu K."/>
            <person name="Jiao N."/>
        </authorList>
    </citation>
    <scope>NUCLEOTIDE SEQUENCE [LARGE SCALE GENOMIC DNA]</scope>
    <source>
        <strain evidence="13 14">JLT2003</strain>
    </source>
</reference>
<dbReference type="InterPro" id="IPR036890">
    <property type="entry name" value="HATPase_C_sf"/>
</dbReference>
<dbReference type="NCBIfam" id="TIGR00229">
    <property type="entry name" value="sensory_box"/>
    <property type="match status" value="1"/>
</dbReference>
<dbReference type="InterPro" id="IPR011495">
    <property type="entry name" value="Sig_transdc_His_kin_sub2_dim/P"/>
</dbReference>
<dbReference type="Pfam" id="PF07568">
    <property type="entry name" value="HisKA_2"/>
    <property type="match status" value="1"/>
</dbReference>
<evidence type="ECO:0000256" key="6">
    <source>
        <dbReference type="ARBA" id="ARBA00022777"/>
    </source>
</evidence>
<dbReference type="SUPFAM" id="SSF55785">
    <property type="entry name" value="PYP-like sensor domain (PAS domain)"/>
    <property type="match status" value="2"/>
</dbReference>
<dbReference type="InterPro" id="IPR035965">
    <property type="entry name" value="PAS-like_dom_sf"/>
</dbReference>
<dbReference type="eggNOG" id="COG3920">
    <property type="taxonomic scope" value="Bacteria"/>
</dbReference>
<evidence type="ECO:0000256" key="2">
    <source>
        <dbReference type="ARBA" id="ARBA00012438"/>
    </source>
</evidence>
<evidence type="ECO:0000259" key="12">
    <source>
        <dbReference type="PROSITE" id="PS50113"/>
    </source>
</evidence>
<dbReference type="Pfam" id="PF13581">
    <property type="entry name" value="HATPase_c_2"/>
    <property type="match status" value="1"/>
</dbReference>
<protein>
    <recommendedName>
        <fullName evidence="2">histidine kinase</fullName>
        <ecNumber evidence="2">2.7.13.3</ecNumber>
    </recommendedName>
</protein>
<dbReference type="PROSITE" id="PS50113">
    <property type="entry name" value="PAC"/>
    <property type="match status" value="1"/>
</dbReference>
<keyword evidence="6" id="KW-0418">Kinase</keyword>
<evidence type="ECO:0000256" key="8">
    <source>
        <dbReference type="ARBA" id="ARBA00023026"/>
    </source>
</evidence>